<evidence type="ECO:0000313" key="2">
    <source>
        <dbReference type="EMBL" id="KIM72146.1"/>
    </source>
</evidence>
<dbReference type="OrthoDB" id="3236341at2759"/>
<protein>
    <submittedName>
        <fullName evidence="2">Uncharacterized protein</fullName>
    </submittedName>
</protein>
<dbReference type="EMBL" id="KN833159">
    <property type="protein sequence ID" value="KIM72146.1"/>
    <property type="molecule type" value="Genomic_DNA"/>
</dbReference>
<evidence type="ECO:0000256" key="1">
    <source>
        <dbReference type="SAM" id="MobiDB-lite"/>
    </source>
</evidence>
<dbReference type="InParanoid" id="A0A0C3EWM0"/>
<sequence length="248" mass="27126">MSLSHNEDDEDLRAAMEADSSPPPESPVPEAHNATKRCHSSLSDDDDPATNNGPAPSSQLDSPDPSQPLAISINRNISHHAKQYANRKKLKTEQLAEVDVFLTDTPNNRQVKMFINQLALANQLEKIITAAPPFQVSDSLKASQKNIRGFAFAVISAKNLNGYKKPSTVTIITILASVKPTKKKDDPEVPNADKLNIYDLTKKMIHGTRCVVSVPLCARVALMAFEIVEEEADGWLDEVDSAVMRGSK</sequence>
<gene>
    <name evidence="2" type="ORF">PILCRDRAFT_93581</name>
</gene>
<feature type="region of interest" description="Disordered" evidence="1">
    <location>
        <begin position="1"/>
        <end position="69"/>
    </location>
</feature>
<reference evidence="3" key="2">
    <citation type="submission" date="2015-01" db="EMBL/GenBank/DDBJ databases">
        <title>Evolutionary Origins and Diversification of the Mycorrhizal Mutualists.</title>
        <authorList>
            <consortium name="DOE Joint Genome Institute"/>
            <consortium name="Mycorrhizal Genomics Consortium"/>
            <person name="Kohler A."/>
            <person name="Kuo A."/>
            <person name="Nagy L.G."/>
            <person name="Floudas D."/>
            <person name="Copeland A."/>
            <person name="Barry K.W."/>
            <person name="Cichocki N."/>
            <person name="Veneault-Fourrey C."/>
            <person name="LaButti K."/>
            <person name="Lindquist E.A."/>
            <person name="Lipzen A."/>
            <person name="Lundell T."/>
            <person name="Morin E."/>
            <person name="Murat C."/>
            <person name="Riley R."/>
            <person name="Ohm R."/>
            <person name="Sun H."/>
            <person name="Tunlid A."/>
            <person name="Henrissat B."/>
            <person name="Grigoriev I.V."/>
            <person name="Hibbett D.S."/>
            <person name="Martin F."/>
        </authorList>
    </citation>
    <scope>NUCLEOTIDE SEQUENCE [LARGE SCALE GENOMIC DNA]</scope>
    <source>
        <strain evidence="3">F 1598</strain>
    </source>
</reference>
<dbReference type="HOGENOM" id="CLU_1120509_0_0_1"/>
<name>A0A0C3EWM0_PILCF</name>
<reference evidence="2 3" key="1">
    <citation type="submission" date="2014-04" db="EMBL/GenBank/DDBJ databases">
        <authorList>
            <consortium name="DOE Joint Genome Institute"/>
            <person name="Kuo A."/>
            <person name="Tarkka M."/>
            <person name="Buscot F."/>
            <person name="Kohler A."/>
            <person name="Nagy L.G."/>
            <person name="Floudas D."/>
            <person name="Copeland A."/>
            <person name="Barry K.W."/>
            <person name="Cichocki N."/>
            <person name="Veneault-Fourrey C."/>
            <person name="LaButti K."/>
            <person name="Lindquist E.A."/>
            <person name="Lipzen A."/>
            <person name="Lundell T."/>
            <person name="Morin E."/>
            <person name="Murat C."/>
            <person name="Sun H."/>
            <person name="Tunlid A."/>
            <person name="Henrissat B."/>
            <person name="Grigoriev I.V."/>
            <person name="Hibbett D.S."/>
            <person name="Martin F."/>
            <person name="Nordberg H.P."/>
            <person name="Cantor M.N."/>
            <person name="Hua S.X."/>
        </authorList>
    </citation>
    <scope>NUCLEOTIDE SEQUENCE [LARGE SCALE GENOMIC DNA]</scope>
    <source>
        <strain evidence="2 3">F 1598</strain>
    </source>
</reference>
<accession>A0A0C3EWM0</accession>
<dbReference type="Proteomes" id="UP000054166">
    <property type="component" value="Unassembled WGS sequence"/>
</dbReference>
<dbReference type="AlphaFoldDB" id="A0A0C3EWM0"/>
<keyword evidence="3" id="KW-1185">Reference proteome</keyword>
<proteinExistence type="predicted"/>
<feature type="compositionally biased region" description="Low complexity" evidence="1">
    <location>
        <begin position="56"/>
        <end position="69"/>
    </location>
</feature>
<organism evidence="2 3">
    <name type="scientific">Piloderma croceum (strain F 1598)</name>
    <dbReference type="NCBI Taxonomy" id="765440"/>
    <lineage>
        <taxon>Eukaryota</taxon>
        <taxon>Fungi</taxon>
        <taxon>Dikarya</taxon>
        <taxon>Basidiomycota</taxon>
        <taxon>Agaricomycotina</taxon>
        <taxon>Agaricomycetes</taxon>
        <taxon>Agaricomycetidae</taxon>
        <taxon>Atheliales</taxon>
        <taxon>Atheliaceae</taxon>
        <taxon>Piloderma</taxon>
    </lineage>
</organism>
<evidence type="ECO:0000313" key="3">
    <source>
        <dbReference type="Proteomes" id="UP000054166"/>
    </source>
</evidence>